<feature type="region of interest" description="Disordered" evidence="7">
    <location>
        <begin position="385"/>
        <end position="422"/>
    </location>
</feature>
<evidence type="ECO:0000256" key="5">
    <source>
        <dbReference type="ARBA" id="ARBA00022786"/>
    </source>
</evidence>
<evidence type="ECO:0000259" key="8">
    <source>
        <dbReference type="PROSITE" id="PS51873"/>
    </source>
</evidence>
<evidence type="ECO:0000256" key="4">
    <source>
        <dbReference type="ARBA" id="ARBA00022771"/>
    </source>
</evidence>
<organism evidence="9 10">
    <name type="scientific">Orbilia oligospora</name>
    <name type="common">Nematode-trapping fungus</name>
    <name type="synonym">Arthrobotrys oligospora</name>
    <dbReference type="NCBI Taxonomy" id="2813651"/>
    <lineage>
        <taxon>Eukaryota</taxon>
        <taxon>Fungi</taxon>
        <taxon>Dikarya</taxon>
        <taxon>Ascomycota</taxon>
        <taxon>Pezizomycotina</taxon>
        <taxon>Orbiliomycetes</taxon>
        <taxon>Orbiliales</taxon>
        <taxon>Orbiliaceae</taxon>
        <taxon>Orbilia</taxon>
    </lineage>
</organism>
<evidence type="ECO:0000313" key="9">
    <source>
        <dbReference type="EMBL" id="KAF3219602.1"/>
    </source>
</evidence>
<evidence type="ECO:0000256" key="2">
    <source>
        <dbReference type="ARBA" id="ARBA00022723"/>
    </source>
</evidence>
<evidence type="ECO:0000256" key="6">
    <source>
        <dbReference type="ARBA" id="ARBA00022833"/>
    </source>
</evidence>
<evidence type="ECO:0000256" key="1">
    <source>
        <dbReference type="ARBA" id="ARBA00022679"/>
    </source>
</evidence>
<dbReference type="InterPro" id="IPR044066">
    <property type="entry name" value="TRIAD_supradom"/>
</dbReference>
<evidence type="ECO:0000256" key="3">
    <source>
        <dbReference type="ARBA" id="ARBA00022737"/>
    </source>
</evidence>
<proteinExistence type="predicted"/>
<feature type="compositionally biased region" description="Basic residues" evidence="7">
    <location>
        <begin position="409"/>
        <end position="421"/>
    </location>
</feature>
<protein>
    <recommendedName>
        <fullName evidence="8">RING-type domain-containing protein</fullName>
    </recommendedName>
</protein>
<dbReference type="GO" id="GO:0008270">
    <property type="term" value="F:zinc ion binding"/>
    <property type="evidence" value="ECO:0007669"/>
    <property type="project" value="UniProtKB-KW"/>
</dbReference>
<keyword evidence="3" id="KW-0677">Repeat</keyword>
<dbReference type="CDD" id="cd22584">
    <property type="entry name" value="Rcat_RBR_unk"/>
    <property type="match status" value="1"/>
</dbReference>
<name>A0A6G1MIU0_ORBOL</name>
<dbReference type="InterPro" id="IPR031127">
    <property type="entry name" value="E3_UB_ligase_RBR"/>
</dbReference>
<dbReference type="Proteomes" id="UP000472727">
    <property type="component" value="Unassembled WGS sequence"/>
</dbReference>
<dbReference type="PROSITE" id="PS51873">
    <property type="entry name" value="TRIAD"/>
    <property type="match status" value="1"/>
</dbReference>
<dbReference type="AlphaFoldDB" id="A0A6G1MIU0"/>
<keyword evidence="5" id="KW-0833">Ubl conjugation pathway</keyword>
<evidence type="ECO:0000313" key="10">
    <source>
        <dbReference type="Proteomes" id="UP000472727"/>
    </source>
</evidence>
<dbReference type="Gene3D" id="1.20.120.1750">
    <property type="match status" value="1"/>
</dbReference>
<dbReference type="SUPFAM" id="SSF57850">
    <property type="entry name" value="RING/U-box"/>
    <property type="match status" value="1"/>
</dbReference>
<evidence type="ECO:0000256" key="7">
    <source>
        <dbReference type="SAM" id="MobiDB-lite"/>
    </source>
</evidence>
<dbReference type="GO" id="GO:0004842">
    <property type="term" value="F:ubiquitin-protein transferase activity"/>
    <property type="evidence" value="ECO:0007669"/>
    <property type="project" value="InterPro"/>
</dbReference>
<dbReference type="PANTHER" id="PTHR11685">
    <property type="entry name" value="RBR FAMILY RING FINGER AND IBR DOMAIN-CONTAINING"/>
    <property type="match status" value="1"/>
</dbReference>
<accession>A0A6G1MIU0</accession>
<dbReference type="EMBL" id="WIWS01000036">
    <property type="protein sequence ID" value="KAF3219602.1"/>
    <property type="molecule type" value="Genomic_DNA"/>
</dbReference>
<keyword evidence="2" id="KW-0479">Metal-binding</keyword>
<reference evidence="9 10" key="1">
    <citation type="submission" date="2019-06" db="EMBL/GenBank/DDBJ databases">
        <authorList>
            <person name="Palmer J.M."/>
        </authorList>
    </citation>
    <scope>NUCLEOTIDE SEQUENCE [LARGE SCALE GENOMIC DNA]</scope>
    <source>
        <strain evidence="9 10">TWF106</strain>
    </source>
</reference>
<dbReference type="GO" id="GO:0016567">
    <property type="term" value="P:protein ubiquitination"/>
    <property type="evidence" value="ECO:0007669"/>
    <property type="project" value="InterPro"/>
</dbReference>
<comment type="caution">
    <text evidence="9">The sequence shown here is derived from an EMBL/GenBank/DDBJ whole genome shotgun (WGS) entry which is preliminary data.</text>
</comment>
<gene>
    <name evidence="9" type="ORF">TWF106_007025</name>
</gene>
<keyword evidence="4" id="KW-0863">Zinc-finger</keyword>
<feature type="domain" description="RING-type" evidence="8">
    <location>
        <begin position="91"/>
        <end position="286"/>
    </location>
</feature>
<sequence length="442" mass="50224">MAPRVNSKVSIAKLSTHEIQKKDLEQQISQLAVDLRWADLIEKTRRTRKFTAKGARARTIGTWKGRTRATSKRLKIRVNPDLLPKPLETYPQEECIACFTCESTIPAYQTVTLKCGHIHCHTCLLINYETVLKFPTGYPPRCCQPLDFESTAFSLSAEQVERLLRAKAQHESTRIIPCAYCGEDLFDAKALISESAAYCLNCNKLTCTTCRKEMHKDVCPESQGILEFQKAAIKAKWNQCPKCNRIIEKSGGCNHISCECGQSFCSKCGEPIRLEDGWGCRCIEKVMPRKITFGESFQPATADSFTPIRGNYKKLLYAHKRATIKKQTRFLELASSIMAAKQEHEETSRMVRELGDLRAQLARLKREKVTRKLDGDCEKATVETDDGTLSVDQSVGEKETMEVVPSPAQKKRPTLPRHKGPNFKSVVSWFRKSTRWWHKQQS</sequence>
<dbReference type="Pfam" id="PF22191">
    <property type="entry name" value="IBR_1"/>
    <property type="match status" value="1"/>
</dbReference>
<keyword evidence="6" id="KW-0862">Zinc</keyword>
<keyword evidence="1" id="KW-0808">Transferase</keyword>